<dbReference type="SUPFAM" id="SSF52540">
    <property type="entry name" value="P-loop containing nucleoside triphosphate hydrolases"/>
    <property type="match status" value="1"/>
</dbReference>
<dbReference type="InterPro" id="IPR000014">
    <property type="entry name" value="PAS"/>
</dbReference>
<feature type="domain" description="Sigma-54 factor interaction" evidence="6">
    <location>
        <begin position="322"/>
        <end position="551"/>
    </location>
</feature>
<evidence type="ECO:0000256" key="4">
    <source>
        <dbReference type="ARBA" id="ARBA00023125"/>
    </source>
</evidence>
<dbReference type="Pfam" id="PF00989">
    <property type="entry name" value="PAS"/>
    <property type="match status" value="1"/>
</dbReference>
<organism evidence="8">
    <name type="scientific">Clostridia bacterium enrichment culture clone BF</name>
    <dbReference type="NCBI Taxonomy" id="857391"/>
    <lineage>
        <taxon>Bacteria</taxon>
        <taxon>Bacillati</taxon>
        <taxon>Bacillota</taxon>
        <taxon>Clostridia</taxon>
        <taxon>environmental samples</taxon>
    </lineage>
</organism>
<dbReference type="CDD" id="cd00009">
    <property type="entry name" value="AAA"/>
    <property type="match status" value="1"/>
</dbReference>
<dbReference type="PANTHER" id="PTHR32071">
    <property type="entry name" value="TRANSCRIPTIONAL REGULATORY PROTEIN"/>
    <property type="match status" value="1"/>
</dbReference>
<dbReference type="PROSITE" id="PS00675">
    <property type="entry name" value="SIGMA54_INTERACT_1"/>
    <property type="match status" value="1"/>
</dbReference>
<dbReference type="GO" id="GO:0000156">
    <property type="term" value="F:phosphorelay response regulator activity"/>
    <property type="evidence" value="ECO:0007669"/>
    <property type="project" value="InterPro"/>
</dbReference>
<sequence length="657" mass="73055">MESMISIGVISTHSDLTSMCRQLGDMLGYKLLVYEGALDTSLPGLQHFETKGVEVVVTTRGNNLFVKDHTKIPVITVPENKFDYFAPLARAAKKYGPKVTAFFYREQPNGFAEIIEILGFEPNIKVFQDTSHLESLLERLQGSDQVIVGGGYVCQTASVLGFMTEQFNLSKESVVTALETAKELAMVRRRERQKSFRLKAILDWAHEGIVATDENGMITLFNKAAEKIFGLKPSEVLGRDSRKALPDAELYEVIKNGEASTGQIIRIGNAAVAANRVPIVNDNQISGLVATFQPVKAIQEIEEKIRRELIPEKGNRYNFNDIKGHTRAIRATVELAIKYSDTNESVLILGQSGTGKELFAQSIHGASKRKSKPFMAINCAAIPGNLLESELFGYSEGAFTGARKGGKPGLFELAHGGSLFLDEIGDMPTDIQAKLLRVIQEKEVRRVGGEKLVRVDVRIIAATHQNLLELVTAGKFREDLFYRLDVLRLNIPPLAERKEDIPLLATGILDRVSDITAKQRKAIVGSLFIRSNYNWPGNVRELENIVRRLAVLTHGLSEPEARGVARQAIHRFLGGNVRYLPQNNTHLTLHLPVDQQMKQLVAKAEKEIIQQMVLLCGGDRRQAARKLGIGRTTLWRKCAEETENETLESETGFKDIF</sequence>
<keyword evidence="2" id="KW-0067">ATP-binding</keyword>
<evidence type="ECO:0000256" key="1">
    <source>
        <dbReference type="ARBA" id="ARBA00022741"/>
    </source>
</evidence>
<dbReference type="Gene3D" id="3.30.450.20">
    <property type="entry name" value="PAS domain"/>
    <property type="match status" value="1"/>
</dbReference>
<evidence type="ECO:0000256" key="2">
    <source>
        <dbReference type="ARBA" id="ARBA00022840"/>
    </source>
</evidence>
<dbReference type="GO" id="GO:0005524">
    <property type="term" value="F:ATP binding"/>
    <property type="evidence" value="ECO:0007669"/>
    <property type="project" value="UniProtKB-KW"/>
</dbReference>
<dbReference type="AlphaFoldDB" id="D8WWV3"/>
<dbReference type="SUPFAM" id="SSF159800">
    <property type="entry name" value="PrpR receptor domain-like"/>
    <property type="match status" value="1"/>
</dbReference>
<dbReference type="Pfam" id="PF25601">
    <property type="entry name" value="AAA_lid_14"/>
    <property type="match status" value="1"/>
</dbReference>
<dbReference type="SUPFAM" id="SSF55785">
    <property type="entry name" value="PYP-like sensor domain (PAS domain)"/>
    <property type="match status" value="1"/>
</dbReference>
<feature type="domain" description="PAS" evidence="7">
    <location>
        <begin position="194"/>
        <end position="254"/>
    </location>
</feature>
<dbReference type="Pfam" id="PF00158">
    <property type="entry name" value="Sigma54_activat"/>
    <property type="match status" value="1"/>
</dbReference>
<dbReference type="InterPro" id="IPR027417">
    <property type="entry name" value="P-loop_NTPase"/>
</dbReference>
<dbReference type="FunFam" id="3.40.50.300:FF:000006">
    <property type="entry name" value="DNA-binding transcriptional regulator NtrC"/>
    <property type="match status" value="1"/>
</dbReference>
<dbReference type="InterPro" id="IPR009057">
    <property type="entry name" value="Homeodomain-like_sf"/>
</dbReference>
<dbReference type="InterPro" id="IPR002078">
    <property type="entry name" value="Sigma_54_int"/>
</dbReference>
<dbReference type="GO" id="GO:0043565">
    <property type="term" value="F:sequence-specific DNA binding"/>
    <property type="evidence" value="ECO:0007669"/>
    <property type="project" value="InterPro"/>
</dbReference>
<dbReference type="SUPFAM" id="SSF46689">
    <property type="entry name" value="Homeodomain-like"/>
    <property type="match status" value="1"/>
</dbReference>
<evidence type="ECO:0000313" key="8">
    <source>
        <dbReference type="EMBL" id="ADJ94057.1"/>
    </source>
</evidence>
<dbReference type="InterPro" id="IPR025662">
    <property type="entry name" value="Sigma_54_int_dom_ATP-bd_1"/>
</dbReference>
<dbReference type="PROSITE" id="PS00688">
    <property type="entry name" value="SIGMA54_INTERACT_3"/>
    <property type="match status" value="1"/>
</dbReference>
<keyword evidence="3" id="KW-0805">Transcription regulation</keyword>
<dbReference type="InterPro" id="IPR003593">
    <property type="entry name" value="AAA+_ATPase"/>
</dbReference>
<accession>D8WWV3</accession>
<name>D8WWV3_9FIRM</name>
<dbReference type="InterPro" id="IPR002197">
    <property type="entry name" value="HTH_Fis"/>
</dbReference>
<dbReference type="PANTHER" id="PTHR32071:SF57">
    <property type="entry name" value="C4-DICARBOXYLATE TRANSPORT TRANSCRIPTIONAL REGULATORY PROTEIN DCTD"/>
    <property type="match status" value="1"/>
</dbReference>
<dbReference type="NCBIfam" id="TIGR00229">
    <property type="entry name" value="sensory_box"/>
    <property type="match status" value="1"/>
</dbReference>
<feature type="non-terminal residue" evidence="8">
    <location>
        <position position="657"/>
    </location>
</feature>
<dbReference type="SMART" id="SM00382">
    <property type="entry name" value="AAA"/>
    <property type="match status" value="1"/>
</dbReference>
<dbReference type="Gene3D" id="1.10.10.60">
    <property type="entry name" value="Homeodomain-like"/>
    <property type="match status" value="1"/>
</dbReference>
<dbReference type="InterPro" id="IPR010524">
    <property type="entry name" value="Sig_transdc_resp-reg_PrpR_N"/>
</dbReference>
<evidence type="ECO:0000259" key="7">
    <source>
        <dbReference type="PROSITE" id="PS50112"/>
    </source>
</evidence>
<dbReference type="Pfam" id="PF02954">
    <property type="entry name" value="HTH_8"/>
    <property type="match status" value="1"/>
</dbReference>
<dbReference type="Gene3D" id="3.40.50.300">
    <property type="entry name" value="P-loop containing nucleotide triphosphate hydrolases"/>
    <property type="match status" value="1"/>
</dbReference>
<dbReference type="Gene3D" id="3.40.50.2300">
    <property type="match status" value="1"/>
</dbReference>
<keyword evidence="1" id="KW-0547">Nucleotide-binding</keyword>
<dbReference type="EMBL" id="GU358047">
    <property type="protein sequence ID" value="ADJ94057.1"/>
    <property type="molecule type" value="Genomic_DNA"/>
</dbReference>
<dbReference type="CDD" id="cd00130">
    <property type="entry name" value="PAS"/>
    <property type="match status" value="1"/>
</dbReference>
<protein>
    <submittedName>
        <fullName evidence="8">Putative Fis family transcriptional regulator</fullName>
    </submittedName>
</protein>
<dbReference type="PROSITE" id="PS50112">
    <property type="entry name" value="PAS"/>
    <property type="match status" value="1"/>
</dbReference>
<dbReference type="InterPro" id="IPR013767">
    <property type="entry name" value="PAS_fold"/>
</dbReference>
<evidence type="ECO:0000256" key="3">
    <source>
        <dbReference type="ARBA" id="ARBA00023015"/>
    </source>
</evidence>
<dbReference type="PROSITE" id="PS50045">
    <property type="entry name" value="SIGMA54_INTERACT_4"/>
    <property type="match status" value="1"/>
</dbReference>
<proteinExistence type="predicted"/>
<dbReference type="InterPro" id="IPR025943">
    <property type="entry name" value="Sigma_54_int_dom_ATP-bd_2"/>
</dbReference>
<dbReference type="Pfam" id="PF06506">
    <property type="entry name" value="PrpR_N"/>
    <property type="match status" value="1"/>
</dbReference>
<keyword evidence="4" id="KW-0238">DNA-binding</keyword>
<evidence type="ECO:0000259" key="6">
    <source>
        <dbReference type="PROSITE" id="PS50045"/>
    </source>
</evidence>
<dbReference type="InterPro" id="IPR025944">
    <property type="entry name" value="Sigma_54_int_dom_CS"/>
</dbReference>
<dbReference type="PROSITE" id="PS00676">
    <property type="entry name" value="SIGMA54_INTERACT_2"/>
    <property type="match status" value="1"/>
</dbReference>
<dbReference type="InterPro" id="IPR035965">
    <property type="entry name" value="PAS-like_dom_sf"/>
</dbReference>
<evidence type="ECO:0000256" key="5">
    <source>
        <dbReference type="ARBA" id="ARBA00023163"/>
    </source>
</evidence>
<reference evidence="8" key="1">
    <citation type="journal article" date="2010" name="Environ. Microbiol.">
        <title>Identification of enzymes involved in anaerobic benzene degradation by a strictly anaerobic iron-reducing enrichment culture.</title>
        <authorList>
            <person name="Abu Laban N."/>
            <person name="Selesi D."/>
            <person name="Rattei T."/>
            <person name="Tischler P."/>
            <person name="Meckenstock R.U."/>
        </authorList>
    </citation>
    <scope>NUCLEOTIDE SEQUENCE</scope>
</reference>
<dbReference type="Gene3D" id="3.40.50.10660">
    <property type="entry name" value="PrpR receptor domain-like"/>
    <property type="match status" value="1"/>
</dbReference>
<dbReference type="Gene3D" id="1.10.8.60">
    <property type="match status" value="1"/>
</dbReference>
<dbReference type="InterPro" id="IPR058031">
    <property type="entry name" value="AAA_lid_NorR"/>
</dbReference>
<dbReference type="GO" id="GO:0006355">
    <property type="term" value="P:regulation of DNA-templated transcription"/>
    <property type="evidence" value="ECO:0007669"/>
    <property type="project" value="InterPro"/>
</dbReference>
<dbReference type="SMART" id="SM00091">
    <property type="entry name" value="PAS"/>
    <property type="match status" value="1"/>
</dbReference>
<keyword evidence="5" id="KW-0804">Transcription</keyword>